<evidence type="ECO:0000256" key="1">
    <source>
        <dbReference type="SAM" id="MobiDB-lite"/>
    </source>
</evidence>
<accession>A0ABS8WMR5</accession>
<keyword evidence="3" id="KW-1185">Reference proteome</keyword>
<evidence type="ECO:0000313" key="3">
    <source>
        <dbReference type="Proteomes" id="UP000823775"/>
    </source>
</evidence>
<gene>
    <name evidence="2" type="ORF">HAX54_051662</name>
</gene>
<dbReference type="EMBL" id="JACEIK010009241">
    <property type="protein sequence ID" value="MCE3052140.1"/>
    <property type="molecule type" value="Genomic_DNA"/>
</dbReference>
<comment type="caution">
    <text evidence="2">The sequence shown here is derived from an EMBL/GenBank/DDBJ whole genome shotgun (WGS) entry which is preliminary data.</text>
</comment>
<feature type="non-terminal residue" evidence="2">
    <location>
        <position position="1"/>
    </location>
</feature>
<reference evidence="2 3" key="1">
    <citation type="journal article" date="2021" name="BMC Genomics">
        <title>Datura genome reveals duplications of psychoactive alkaloid biosynthetic genes and high mutation rate following tissue culture.</title>
        <authorList>
            <person name="Rajewski A."/>
            <person name="Carter-House D."/>
            <person name="Stajich J."/>
            <person name="Litt A."/>
        </authorList>
    </citation>
    <scope>NUCLEOTIDE SEQUENCE [LARGE SCALE GENOMIC DNA]</scope>
    <source>
        <strain evidence="2">AR-01</strain>
    </source>
</reference>
<feature type="region of interest" description="Disordered" evidence="1">
    <location>
        <begin position="1"/>
        <end position="20"/>
    </location>
</feature>
<evidence type="ECO:0000313" key="2">
    <source>
        <dbReference type="EMBL" id="MCE3052140.1"/>
    </source>
</evidence>
<sequence>KADTRPGARRPAPLRLGRCDTGNLQRVGRRATAHSPSNKACDAVLGQNFDKGDASRRFPTPKMDLPLQLGKETLNPKSNSSRNKEIINLLL</sequence>
<feature type="region of interest" description="Disordered" evidence="1">
    <location>
        <begin position="49"/>
        <end position="91"/>
    </location>
</feature>
<organism evidence="2 3">
    <name type="scientific">Datura stramonium</name>
    <name type="common">Jimsonweed</name>
    <name type="synonym">Common thornapple</name>
    <dbReference type="NCBI Taxonomy" id="4076"/>
    <lineage>
        <taxon>Eukaryota</taxon>
        <taxon>Viridiplantae</taxon>
        <taxon>Streptophyta</taxon>
        <taxon>Embryophyta</taxon>
        <taxon>Tracheophyta</taxon>
        <taxon>Spermatophyta</taxon>
        <taxon>Magnoliopsida</taxon>
        <taxon>eudicotyledons</taxon>
        <taxon>Gunneridae</taxon>
        <taxon>Pentapetalae</taxon>
        <taxon>asterids</taxon>
        <taxon>lamiids</taxon>
        <taxon>Solanales</taxon>
        <taxon>Solanaceae</taxon>
        <taxon>Solanoideae</taxon>
        <taxon>Datureae</taxon>
        <taxon>Datura</taxon>
    </lineage>
</organism>
<name>A0ABS8WMR5_DATST</name>
<proteinExistence type="predicted"/>
<protein>
    <submittedName>
        <fullName evidence="2">Uncharacterized protein</fullName>
    </submittedName>
</protein>
<dbReference type="Proteomes" id="UP000823775">
    <property type="component" value="Unassembled WGS sequence"/>
</dbReference>